<evidence type="ECO:0000313" key="3">
    <source>
        <dbReference type="EMBL" id="SET61241.1"/>
    </source>
</evidence>
<feature type="domain" description="CAAX prenyl protease 2/Lysostaphin resistance protein A-like" evidence="2">
    <location>
        <begin position="120"/>
        <end position="209"/>
    </location>
</feature>
<dbReference type="AlphaFoldDB" id="A0A1I0FUJ4"/>
<dbReference type="Proteomes" id="UP000199568">
    <property type="component" value="Unassembled WGS sequence"/>
</dbReference>
<protein>
    <submittedName>
        <fullName evidence="3">CAAX protease self-immunity</fullName>
    </submittedName>
</protein>
<dbReference type="Pfam" id="PF02517">
    <property type="entry name" value="Rce1-like"/>
    <property type="match status" value="1"/>
</dbReference>
<dbReference type="OrthoDB" id="1953335at2"/>
<keyword evidence="1" id="KW-1133">Transmembrane helix</keyword>
<reference evidence="3 4" key="1">
    <citation type="submission" date="2016-10" db="EMBL/GenBank/DDBJ databases">
        <authorList>
            <person name="de Groot N.N."/>
        </authorList>
    </citation>
    <scope>NUCLEOTIDE SEQUENCE [LARGE SCALE GENOMIC DNA]</scope>
    <source>
        <strain evidence="3 4">DSM 18979</strain>
    </source>
</reference>
<dbReference type="RefSeq" id="WP_090445691.1">
    <property type="nucleotide sequence ID" value="NZ_FOHU01000016.1"/>
</dbReference>
<feature type="transmembrane region" description="Helical" evidence="1">
    <location>
        <begin position="197"/>
        <end position="217"/>
    </location>
</feature>
<organism evidence="3 4">
    <name type="scientific">Natronincola peptidivorans</name>
    <dbReference type="NCBI Taxonomy" id="426128"/>
    <lineage>
        <taxon>Bacteria</taxon>
        <taxon>Bacillati</taxon>
        <taxon>Bacillota</taxon>
        <taxon>Clostridia</taxon>
        <taxon>Peptostreptococcales</taxon>
        <taxon>Natronincolaceae</taxon>
        <taxon>Natronincola</taxon>
    </lineage>
</organism>
<dbReference type="GO" id="GO:0006508">
    <property type="term" value="P:proteolysis"/>
    <property type="evidence" value="ECO:0007669"/>
    <property type="project" value="UniProtKB-KW"/>
</dbReference>
<evidence type="ECO:0000256" key="1">
    <source>
        <dbReference type="SAM" id="Phobius"/>
    </source>
</evidence>
<evidence type="ECO:0000313" key="4">
    <source>
        <dbReference type="Proteomes" id="UP000199568"/>
    </source>
</evidence>
<gene>
    <name evidence="3" type="ORF">SAMN05660297_02923</name>
</gene>
<keyword evidence="3" id="KW-0645">Protease</keyword>
<dbReference type="GO" id="GO:0080120">
    <property type="term" value="P:CAAX-box protein maturation"/>
    <property type="evidence" value="ECO:0007669"/>
    <property type="project" value="UniProtKB-ARBA"/>
</dbReference>
<keyword evidence="4" id="KW-1185">Reference proteome</keyword>
<feature type="transmembrane region" description="Helical" evidence="1">
    <location>
        <begin position="42"/>
        <end position="60"/>
    </location>
</feature>
<feature type="transmembrane region" description="Helical" evidence="1">
    <location>
        <begin position="12"/>
        <end position="30"/>
    </location>
</feature>
<dbReference type="GO" id="GO:0004175">
    <property type="term" value="F:endopeptidase activity"/>
    <property type="evidence" value="ECO:0007669"/>
    <property type="project" value="UniProtKB-ARBA"/>
</dbReference>
<keyword evidence="1" id="KW-0812">Transmembrane</keyword>
<feature type="transmembrane region" description="Helical" evidence="1">
    <location>
        <begin position="81"/>
        <end position="101"/>
    </location>
</feature>
<feature type="transmembrane region" description="Helical" evidence="1">
    <location>
        <begin position="133"/>
        <end position="151"/>
    </location>
</feature>
<evidence type="ECO:0000259" key="2">
    <source>
        <dbReference type="Pfam" id="PF02517"/>
    </source>
</evidence>
<dbReference type="EMBL" id="FOHU01000016">
    <property type="protein sequence ID" value="SET61241.1"/>
    <property type="molecule type" value="Genomic_DNA"/>
</dbReference>
<dbReference type="InterPro" id="IPR003675">
    <property type="entry name" value="Rce1/LyrA-like_dom"/>
</dbReference>
<feature type="transmembrane region" description="Helical" evidence="1">
    <location>
        <begin position="158"/>
        <end position="191"/>
    </location>
</feature>
<keyword evidence="3" id="KW-0378">Hydrolase</keyword>
<sequence length="219" mass="24646">MQVKKPLWNLDIIFVALSISIINIGLTSFIQDKLNENIIGKLLTDAVIIIIAGFIGKYLISKIGFPLWWNRDASISLRRQLVTLITLGLAIIIPNTLMYYLNQDLISTVPWLDFSNYKEVILLSLRAGLHEEILFRLFIFTIVTYLANIVIVSAKKSVIVGIIISSFLFGLMHGGINTFAIIYGAILAHVYYKNGLIPAIIIHFLADAIPWTLLYVLNK</sequence>
<accession>A0A1I0FUJ4</accession>
<name>A0A1I0FUJ4_9FIRM</name>
<proteinExistence type="predicted"/>
<keyword evidence="1" id="KW-0472">Membrane</keyword>